<dbReference type="InterPro" id="IPR036249">
    <property type="entry name" value="Thioredoxin-like_sf"/>
</dbReference>
<dbReference type="InterPro" id="IPR036282">
    <property type="entry name" value="Glutathione-S-Trfase_C_sf"/>
</dbReference>
<dbReference type="EMBL" id="BAAADD010000003">
    <property type="protein sequence ID" value="GAA0567236.1"/>
    <property type="molecule type" value="Genomic_DNA"/>
</dbReference>
<evidence type="ECO:0000259" key="2">
    <source>
        <dbReference type="Pfam" id="PF17172"/>
    </source>
</evidence>
<dbReference type="Pfam" id="PF17172">
    <property type="entry name" value="GST_N_4"/>
    <property type="match status" value="1"/>
</dbReference>
<feature type="domain" description="Metaxin glutathione S-transferase" evidence="1">
    <location>
        <begin position="166"/>
        <end position="225"/>
    </location>
</feature>
<dbReference type="SFLD" id="SFLDS00019">
    <property type="entry name" value="Glutathione_Transferase_(cytos"/>
    <property type="match status" value="1"/>
</dbReference>
<dbReference type="InterPro" id="IPR040079">
    <property type="entry name" value="Glutathione_S-Trfase"/>
</dbReference>
<dbReference type="InterPro" id="IPR026928">
    <property type="entry name" value="FAX/IsoI-like"/>
</dbReference>
<dbReference type="Gene3D" id="1.20.1050.10">
    <property type="match status" value="1"/>
</dbReference>
<dbReference type="Pfam" id="PF17171">
    <property type="entry name" value="GST_C_6"/>
    <property type="match status" value="1"/>
</dbReference>
<dbReference type="SUPFAM" id="SSF52833">
    <property type="entry name" value="Thioredoxin-like"/>
    <property type="match status" value="1"/>
</dbReference>
<evidence type="ECO:0000313" key="4">
    <source>
        <dbReference type="Proteomes" id="UP001499951"/>
    </source>
</evidence>
<dbReference type="InterPro" id="IPR012336">
    <property type="entry name" value="Thioredoxin-like_fold"/>
</dbReference>
<dbReference type="InterPro" id="IPR050931">
    <property type="entry name" value="Mito_Protein_Transport_Metaxin"/>
</dbReference>
<sequence>MITLYGSFPAFGLPQASPFVMKTEVQLKMAEIPYRLERGSRENGPKGKIPYIVEAENCLGDSTFIRDHIEKGYGIDLDRGLTPDMRARSWAIERMLEDHLYWAVVYQRWMIDENFDAGPAHFFDTLPSEAREQARTAARTQVAATLYGQGLGRHSPAEVADLGCRSVKALATLLGNKAYLMGPAPSAIDATAFAMIAAATAPAFVSVLRDFTEDQCNLMRYRDRLMADYYPSYAARRAA</sequence>
<name>A0ABP3PGY3_9PROT</name>
<dbReference type="SUPFAM" id="SSF47616">
    <property type="entry name" value="GST C-terminal domain-like"/>
    <property type="match status" value="1"/>
</dbReference>
<keyword evidence="4" id="KW-1185">Reference proteome</keyword>
<dbReference type="InterPro" id="IPR033468">
    <property type="entry name" value="Metaxin_GST"/>
</dbReference>
<dbReference type="PANTHER" id="PTHR12289:SF41">
    <property type="entry name" value="FAILED AXON CONNECTIONS-RELATED"/>
    <property type="match status" value="1"/>
</dbReference>
<feature type="domain" description="Thioredoxin-like fold" evidence="2">
    <location>
        <begin position="18"/>
        <end position="114"/>
    </location>
</feature>
<evidence type="ECO:0000313" key="3">
    <source>
        <dbReference type="EMBL" id="GAA0567236.1"/>
    </source>
</evidence>
<dbReference type="PANTHER" id="PTHR12289">
    <property type="entry name" value="METAXIN RELATED"/>
    <property type="match status" value="1"/>
</dbReference>
<reference evidence="4" key="1">
    <citation type="journal article" date="2019" name="Int. J. Syst. Evol. Microbiol.">
        <title>The Global Catalogue of Microorganisms (GCM) 10K type strain sequencing project: providing services to taxonomists for standard genome sequencing and annotation.</title>
        <authorList>
            <consortium name="The Broad Institute Genomics Platform"/>
            <consortium name="The Broad Institute Genome Sequencing Center for Infectious Disease"/>
            <person name="Wu L."/>
            <person name="Ma J."/>
        </authorList>
    </citation>
    <scope>NUCLEOTIDE SEQUENCE [LARGE SCALE GENOMIC DNA]</scope>
    <source>
        <strain evidence="4">JCM 15089</strain>
    </source>
</reference>
<evidence type="ECO:0000259" key="1">
    <source>
        <dbReference type="Pfam" id="PF17171"/>
    </source>
</evidence>
<dbReference type="Gene3D" id="3.40.30.10">
    <property type="entry name" value="Glutaredoxin"/>
    <property type="match status" value="1"/>
</dbReference>
<dbReference type="SFLD" id="SFLDG01200">
    <property type="entry name" value="SUF1.1"/>
    <property type="match status" value="1"/>
</dbReference>
<comment type="caution">
    <text evidence="3">The sequence shown here is derived from an EMBL/GenBank/DDBJ whole genome shotgun (WGS) entry which is preliminary data.</text>
</comment>
<dbReference type="SFLD" id="SFLDG01180">
    <property type="entry name" value="SUF1"/>
    <property type="match status" value="1"/>
</dbReference>
<accession>A0ABP3PGY3</accession>
<organism evidence="3 4">
    <name type="scientific">Rhizomicrobium electricum</name>
    <dbReference type="NCBI Taxonomy" id="480070"/>
    <lineage>
        <taxon>Bacteria</taxon>
        <taxon>Pseudomonadati</taxon>
        <taxon>Pseudomonadota</taxon>
        <taxon>Alphaproteobacteria</taxon>
        <taxon>Micropepsales</taxon>
        <taxon>Micropepsaceae</taxon>
        <taxon>Rhizomicrobium</taxon>
    </lineage>
</organism>
<protein>
    <submittedName>
        <fullName evidence="3">Glutathione S-transferase family protein</fullName>
    </submittedName>
</protein>
<proteinExistence type="predicted"/>
<gene>
    <name evidence="3" type="ORF">GCM10008942_14700</name>
</gene>
<dbReference type="Proteomes" id="UP001499951">
    <property type="component" value="Unassembled WGS sequence"/>
</dbReference>
<dbReference type="RefSeq" id="WP_166932990.1">
    <property type="nucleotide sequence ID" value="NZ_BAAADD010000003.1"/>
</dbReference>